<keyword evidence="3" id="KW-1185">Reference proteome</keyword>
<feature type="region of interest" description="Disordered" evidence="1">
    <location>
        <begin position="175"/>
        <end position="431"/>
    </location>
</feature>
<feature type="compositionally biased region" description="Gly residues" evidence="1">
    <location>
        <begin position="303"/>
        <end position="315"/>
    </location>
</feature>
<protein>
    <recommendedName>
        <fullName evidence="4">PPE family domain-containing protein</fullName>
    </recommendedName>
</protein>
<evidence type="ECO:0008006" key="4">
    <source>
        <dbReference type="Google" id="ProtNLM"/>
    </source>
</evidence>
<feature type="compositionally biased region" description="Basic and acidic residues" evidence="1">
    <location>
        <begin position="217"/>
        <end position="233"/>
    </location>
</feature>
<evidence type="ECO:0000256" key="1">
    <source>
        <dbReference type="SAM" id="MobiDB-lite"/>
    </source>
</evidence>
<evidence type="ECO:0000313" key="3">
    <source>
        <dbReference type="Proteomes" id="UP000188551"/>
    </source>
</evidence>
<evidence type="ECO:0000313" key="2">
    <source>
        <dbReference type="EMBL" id="OOC07743.1"/>
    </source>
</evidence>
<name>A0ABX3JLG2_9PSEU</name>
<feature type="compositionally biased region" description="Low complexity" evidence="1">
    <location>
        <begin position="185"/>
        <end position="206"/>
    </location>
</feature>
<comment type="caution">
    <text evidence="2">The sequence shown here is derived from an EMBL/GenBank/DDBJ whole genome shotgun (WGS) entry which is preliminary data.</text>
</comment>
<feature type="compositionally biased region" description="Low complexity" evidence="1">
    <location>
        <begin position="401"/>
        <end position="421"/>
    </location>
</feature>
<gene>
    <name evidence="2" type="ORF">B0293_06320</name>
</gene>
<organism evidence="2 3">
    <name type="scientific">Amycolatopsis azurea DSM 43854</name>
    <dbReference type="NCBI Taxonomy" id="1238180"/>
    <lineage>
        <taxon>Bacteria</taxon>
        <taxon>Bacillati</taxon>
        <taxon>Actinomycetota</taxon>
        <taxon>Actinomycetes</taxon>
        <taxon>Pseudonocardiales</taxon>
        <taxon>Pseudonocardiaceae</taxon>
        <taxon>Amycolatopsis</taxon>
    </lineage>
</organism>
<feature type="compositionally biased region" description="Low complexity" evidence="1">
    <location>
        <begin position="269"/>
        <end position="282"/>
    </location>
</feature>
<reference evidence="2 3" key="1">
    <citation type="submission" date="2017-02" db="EMBL/GenBank/DDBJ databases">
        <title>Amycolatopsis azurea DSM 43854 draft genome.</title>
        <authorList>
            <person name="Mayilraj S."/>
        </authorList>
    </citation>
    <scope>NUCLEOTIDE SEQUENCE [LARGE SCALE GENOMIC DNA]</scope>
    <source>
        <strain evidence="2 3">DSM 43854</strain>
    </source>
</reference>
<feature type="compositionally biased region" description="Low complexity" evidence="1">
    <location>
        <begin position="354"/>
        <end position="372"/>
    </location>
</feature>
<dbReference type="EMBL" id="MUXN01000003">
    <property type="protein sequence ID" value="OOC07743.1"/>
    <property type="molecule type" value="Genomic_DNA"/>
</dbReference>
<feature type="compositionally biased region" description="Pro residues" evidence="1">
    <location>
        <begin position="321"/>
        <end position="330"/>
    </location>
</feature>
<accession>A0ABX3JLG2</accession>
<dbReference type="Proteomes" id="UP000188551">
    <property type="component" value="Unassembled WGS sequence"/>
</dbReference>
<sequence length="459" mass="47464">MPDSAEEIVMASIEDMYQQIYNEVQGHIPKLVVTGWLWREARTWLDEQAALLRRQANQLVTQDRWPDAAGRQFLDRVNTDLATIRSWTDPGSKVTVGNHVSKSNVFDTMNALDSGLWAAQRAAEKQVIHYNGLSDEEKNKQRQGIEGNIAGEITKLTPLYQAAIQGLKSAVGVPWTGPRAATSRQSQPGPASNPGPSSASPSAAPSPTEPQPQEPAPTEKEAPGTTDPLKDALEAAPGALDALSQLMQSTQDLLGGGTGSPSPLPVAPVDPLGPGDPLSPLGRVEPLDRLGDGTDPSGLPSLAGGGVSPVGGSAAGGSPSPMAPSGPTPPGGIGDAVAPMATSLSTKGSGGASASGSPGAMPPAQQQPQHGGAKTGGGIKPGAAEHAATGRSRERKPGATPGVSLLGRSGRGRPVTRAAEPAPAPRRWDQENETVQLLDEELWQVEQEDTKGPRYRAGQ</sequence>
<proteinExistence type="predicted"/>